<dbReference type="Pfam" id="PF00866">
    <property type="entry name" value="Ring_hydroxyl_B"/>
    <property type="match status" value="1"/>
</dbReference>
<name>A0A0D0L1Y4_AGRTU</name>
<dbReference type="GO" id="GO:0051213">
    <property type="term" value="F:dioxygenase activity"/>
    <property type="evidence" value="ECO:0007669"/>
    <property type="project" value="UniProtKB-KW"/>
</dbReference>
<dbReference type="EMBL" id="JXQV01000006">
    <property type="protein sequence ID" value="KIQ03715.1"/>
    <property type="molecule type" value="Genomic_DNA"/>
</dbReference>
<dbReference type="SUPFAM" id="SSF54427">
    <property type="entry name" value="NTF2-like"/>
    <property type="match status" value="1"/>
</dbReference>
<proteinExistence type="inferred from homology"/>
<dbReference type="InterPro" id="IPR032710">
    <property type="entry name" value="NTF2-like_dom_sf"/>
</dbReference>
<keyword evidence="3" id="KW-0223">Dioxygenase</keyword>
<dbReference type="Proteomes" id="UP000035017">
    <property type="component" value="Unassembled WGS sequence"/>
</dbReference>
<sequence length="165" mass="18979">MNDLAQNTVNAVSLHELAEFVWHEAELLDRCDYDAWLALWTTDGRYVLPVAPGDDYANNLNLAYDDAHMRKLRIERFQQGFSISSAPPADTVRTVSRFVLESADGEEIVLRCAEHIVESKFNRQRLYAADLKYTLVRREGKLMIRHKVARILNSQGELTAFSYLF</sequence>
<evidence type="ECO:0000313" key="4">
    <source>
        <dbReference type="Proteomes" id="UP000035017"/>
    </source>
</evidence>
<evidence type="ECO:0000313" key="3">
    <source>
        <dbReference type="EMBL" id="KIQ03715.1"/>
    </source>
</evidence>
<dbReference type="AlphaFoldDB" id="A0A0D0L1Y4"/>
<gene>
    <name evidence="3" type="ORF">RU07_06795</name>
</gene>
<evidence type="ECO:0000256" key="2">
    <source>
        <dbReference type="ARBA" id="ARBA00023002"/>
    </source>
</evidence>
<evidence type="ECO:0000256" key="1">
    <source>
        <dbReference type="ARBA" id="ARBA00009570"/>
    </source>
</evidence>
<accession>A0A0D0L1Y4</accession>
<dbReference type="GO" id="GO:0019380">
    <property type="term" value="P:3-phenylpropionate catabolic process"/>
    <property type="evidence" value="ECO:0007669"/>
    <property type="project" value="TreeGrafter"/>
</dbReference>
<dbReference type="PANTHER" id="PTHR41534:SF2">
    <property type="entry name" value="3-PHENYLPROPIONATE_CINNAMIC ACID DIOXYGENASE SUBUNIT BETA"/>
    <property type="match status" value="1"/>
</dbReference>
<comment type="caution">
    <text evidence="3">The sequence shown here is derived from an EMBL/GenBank/DDBJ whole genome shotgun (WGS) entry which is preliminary data.</text>
</comment>
<protein>
    <submittedName>
        <fullName evidence="3">Aromatic-ring-hydroxylating dioxygenase</fullName>
    </submittedName>
</protein>
<dbReference type="Gene3D" id="3.10.450.50">
    <property type="match status" value="1"/>
</dbReference>
<comment type="similarity">
    <text evidence="1">Belongs to the bacterial ring-hydroxylating dioxygenase beta subunit family.</text>
</comment>
<keyword evidence="2" id="KW-0560">Oxidoreductase</keyword>
<dbReference type="PANTHER" id="PTHR41534">
    <property type="entry name" value="BLR3401 PROTEIN"/>
    <property type="match status" value="1"/>
</dbReference>
<dbReference type="OrthoDB" id="7446267at2"/>
<organism evidence="3 4">
    <name type="scientific">Agrobacterium tumefaciens</name>
    <dbReference type="NCBI Taxonomy" id="358"/>
    <lineage>
        <taxon>Bacteria</taxon>
        <taxon>Pseudomonadati</taxon>
        <taxon>Pseudomonadota</taxon>
        <taxon>Alphaproteobacteria</taxon>
        <taxon>Hyphomicrobiales</taxon>
        <taxon>Rhizobiaceae</taxon>
        <taxon>Rhizobium/Agrobacterium group</taxon>
        <taxon>Agrobacterium</taxon>
        <taxon>Agrobacterium tumefaciens complex</taxon>
    </lineage>
</organism>
<reference evidence="3 4" key="1">
    <citation type="submission" date="2014-12" db="EMBL/GenBank/DDBJ databases">
        <title>16Stimator: statistical estimation of ribosomal gene copy numbers from draft genome assemblies.</title>
        <authorList>
            <person name="Perisin M.A."/>
            <person name="Vetter M."/>
            <person name="Gilbert J.A."/>
            <person name="Bergelson J."/>
        </authorList>
    </citation>
    <scope>NUCLEOTIDE SEQUENCE [LARGE SCALE GENOMIC DNA]</scope>
    <source>
        <strain evidence="3 4">MEJ076</strain>
    </source>
</reference>
<dbReference type="InterPro" id="IPR000391">
    <property type="entry name" value="Rng_hydr_dOase-bsu"/>
</dbReference>